<protein>
    <recommendedName>
        <fullName evidence="2">DUF4773 domain-containing protein</fullName>
    </recommendedName>
</protein>
<evidence type="ECO:0000256" key="1">
    <source>
        <dbReference type="SAM" id="SignalP"/>
    </source>
</evidence>
<keyword evidence="1" id="KW-0732">Signal</keyword>
<dbReference type="AlphaFoldDB" id="A0A8S1H6X6"/>
<dbReference type="OrthoDB" id="5952164at2759"/>
<comment type="caution">
    <text evidence="3">The sequence shown here is derived from an EMBL/GenBank/DDBJ whole genome shotgun (WGS) entry which is preliminary data.</text>
</comment>
<dbReference type="PANTHER" id="PTHR36299">
    <property type="entry name" value="AGAP008005-PA"/>
    <property type="match status" value="1"/>
</dbReference>
<dbReference type="PANTHER" id="PTHR36299:SF2">
    <property type="entry name" value="DUF4773 DOMAIN-CONTAINING PROTEIN"/>
    <property type="match status" value="1"/>
</dbReference>
<dbReference type="EMBL" id="CAJGYM010000018">
    <property type="protein sequence ID" value="CAD6190971.1"/>
    <property type="molecule type" value="Genomic_DNA"/>
</dbReference>
<keyword evidence="4" id="KW-1185">Reference proteome</keyword>
<dbReference type="Proteomes" id="UP000835052">
    <property type="component" value="Unassembled WGS sequence"/>
</dbReference>
<name>A0A8S1H6X6_9PELO</name>
<organism evidence="3 4">
    <name type="scientific">Caenorhabditis auriculariae</name>
    <dbReference type="NCBI Taxonomy" id="2777116"/>
    <lineage>
        <taxon>Eukaryota</taxon>
        <taxon>Metazoa</taxon>
        <taxon>Ecdysozoa</taxon>
        <taxon>Nematoda</taxon>
        <taxon>Chromadorea</taxon>
        <taxon>Rhabditida</taxon>
        <taxon>Rhabditina</taxon>
        <taxon>Rhabditomorpha</taxon>
        <taxon>Rhabditoidea</taxon>
        <taxon>Rhabditidae</taxon>
        <taxon>Peloderinae</taxon>
        <taxon>Caenorhabditis</taxon>
    </lineage>
</organism>
<sequence>MRRVLLLFNILLIFTVYGGQAETFGHLKFIFRPLILKGANNSIPFTATFAGQEKGVTVIARKFDHERFVGTLFRKLEGNYVLLELPDRFDQRYAVVSFEKSPQALKIETSDYKLKMSSQIKTVAVDEVMLQENGCFCKKKNCACCAGVDLPGFKHSFCVNATYNPVTIGLDLSIGVDGHYFSQEISIRNPPPICFTVPIPGASDIAGLCIGLSELDLDKKEGILSGCIEFEIELIHLRVVRVKLGCFRMPI</sequence>
<evidence type="ECO:0000313" key="3">
    <source>
        <dbReference type="EMBL" id="CAD6190971.1"/>
    </source>
</evidence>
<feature type="chain" id="PRO_5035902529" description="DUF4773 domain-containing protein" evidence="1">
    <location>
        <begin position="22"/>
        <end position="251"/>
    </location>
</feature>
<accession>A0A8S1H6X6</accession>
<dbReference type="Pfam" id="PF15998">
    <property type="entry name" value="DUF4773"/>
    <property type="match status" value="1"/>
</dbReference>
<reference evidence="3" key="1">
    <citation type="submission" date="2020-10" db="EMBL/GenBank/DDBJ databases">
        <authorList>
            <person name="Kikuchi T."/>
        </authorList>
    </citation>
    <scope>NUCLEOTIDE SEQUENCE</scope>
    <source>
        <strain evidence="3">NKZ352</strain>
    </source>
</reference>
<feature type="signal peptide" evidence="1">
    <location>
        <begin position="1"/>
        <end position="21"/>
    </location>
</feature>
<feature type="domain" description="DUF4773" evidence="2">
    <location>
        <begin position="135"/>
        <end position="249"/>
    </location>
</feature>
<gene>
    <name evidence="3" type="ORF">CAUJ_LOCUS6890</name>
</gene>
<dbReference type="InterPro" id="IPR031941">
    <property type="entry name" value="DUF4773"/>
</dbReference>
<proteinExistence type="predicted"/>
<evidence type="ECO:0000313" key="4">
    <source>
        <dbReference type="Proteomes" id="UP000835052"/>
    </source>
</evidence>
<evidence type="ECO:0000259" key="2">
    <source>
        <dbReference type="Pfam" id="PF15998"/>
    </source>
</evidence>